<gene>
    <name evidence="1" type="ORF">SAMEA2273187_02576</name>
</gene>
<organism evidence="1 2">
    <name type="scientific">Enterobacter hormaechei</name>
    <dbReference type="NCBI Taxonomy" id="158836"/>
    <lineage>
        <taxon>Bacteria</taxon>
        <taxon>Pseudomonadati</taxon>
        <taxon>Pseudomonadota</taxon>
        <taxon>Gammaproteobacteria</taxon>
        <taxon>Enterobacterales</taxon>
        <taxon>Enterobacteriaceae</taxon>
        <taxon>Enterobacter</taxon>
        <taxon>Enterobacter cloacae complex</taxon>
    </lineage>
</organism>
<proteinExistence type="predicted"/>
<dbReference type="EMBL" id="FKEV01000008">
    <property type="protein sequence ID" value="SAE42582.1"/>
    <property type="molecule type" value="Genomic_DNA"/>
</dbReference>
<dbReference type="Proteomes" id="UP000077295">
    <property type="component" value="Unassembled WGS sequence"/>
</dbReference>
<accession>A0ABD7KX70</accession>
<evidence type="ECO:0000313" key="1">
    <source>
        <dbReference type="EMBL" id="SAE42582.1"/>
    </source>
</evidence>
<protein>
    <submittedName>
        <fullName evidence="1">Uncharacterized protein</fullName>
    </submittedName>
</protein>
<name>A0ABD7KX70_9ENTR</name>
<evidence type="ECO:0000313" key="2">
    <source>
        <dbReference type="Proteomes" id="UP000077295"/>
    </source>
</evidence>
<comment type="caution">
    <text evidence="1">The sequence shown here is derived from an EMBL/GenBank/DDBJ whole genome shotgun (WGS) entry which is preliminary data.</text>
</comment>
<dbReference type="AlphaFoldDB" id="A0ABD7KX70"/>
<sequence length="184" mass="19821">MPGAVLLHLCSKGLIREFHHHGLPGLHALRLTRKRDIRAFFCRVEHIVSGYGIDGDSHRIQVKLDRVFSRHGVAPGIFRADADGDASRRPCLKVRRRHANLPAAAGVNRGDVFDIIDGNGDLCAFGQMSAGAGDGQILLLLDGVNHVIARDRVHAQARQFGVDVDITFAGAGIAVRIGDRGAEG</sequence>
<reference evidence="1 2" key="1">
    <citation type="submission" date="2016-03" db="EMBL/GenBank/DDBJ databases">
        <authorList>
            <consortium name="Pathogen Informatics"/>
        </authorList>
    </citation>
    <scope>NUCLEOTIDE SEQUENCE [LARGE SCALE GENOMIC DNA]</scope>
    <source>
        <strain evidence="2">e552</strain>
    </source>
</reference>